<feature type="compositionally biased region" description="Polar residues" evidence="8">
    <location>
        <begin position="669"/>
        <end position="684"/>
    </location>
</feature>
<dbReference type="InterPro" id="IPR018289">
    <property type="entry name" value="MULE_transposase_dom"/>
</dbReference>
<accession>A0A445DTF8</accession>
<evidence type="ECO:0000256" key="1">
    <source>
        <dbReference type="ARBA" id="ARBA00022578"/>
    </source>
</evidence>
<keyword evidence="6" id="KW-0233">DNA recombination</keyword>
<sequence length="710" mass="80839">MKFNTKQDFRDAVREFTIQEGRRIKFVKNDNVRCRAVCQVEECSWAVYASRDHEDSCWQIKTFNDDHTCPRENSNRAANRAWLASKLVKKVRKYPNFKQCEAATYFRSKCDLILHRNSIARALADARNVVYGNEKAQYTLLRDYAETLLKTNPGSTIRIGVTPMPDGQVIFDKMYICLGGCKNGFKSGCRPLIGLDGAFLKTQIGRQILSAVAQDANHHIYVVAWAIVNIENKENWKWFLELLHEDLGDYKANGWCFISDMQKGLIAAVEEVMPQVHHRFCVWHLWRNFNKQWKDLELQRLLWDAARSTTFQDFIGNMDKIKRINEEAWTYLNKWPRHSWTKSQFSHRPKLDNICNNACEVFNARIKEARSKPIITLLEEVRMFVMRSIAKNKIKLNNHMGKLPPVIQSRLEKVRKESKNWVPIWTGDEAYEKFEVHGQPTNMVIDLGKRLCTCQFWMLTGIPCVHACAALARVNRRPEDFCHPLVTIESYRKTYEHYINPLPGQSMWKKSAYSQPQAPNIKRKPGKLTTKRRKNADEGTSVHKKAKHTVTLKRQLKPFTCKYCGVKGHTKRGCKQKRADELAAALAAAAATVAASKAKASASGSTPATEPSNTVTPGPPAADISPLVSAPQAEEVELSQPSYGGTQDEAPPPTTTRPPKLPTKRRTPQQPVTTSVNSIQGVSAATSSRLERFMKFVPTPQFKAPRKKNP</sequence>
<keyword evidence="1" id="KW-0815">Transposition</keyword>
<evidence type="ECO:0000256" key="5">
    <source>
        <dbReference type="ARBA" id="ARBA00023125"/>
    </source>
</evidence>
<evidence type="ECO:0000313" key="11">
    <source>
        <dbReference type="Proteomes" id="UP000289738"/>
    </source>
</evidence>
<dbReference type="GO" id="GO:0008270">
    <property type="term" value="F:zinc ion binding"/>
    <property type="evidence" value="ECO:0007669"/>
    <property type="project" value="UniProtKB-KW"/>
</dbReference>
<protein>
    <recommendedName>
        <fullName evidence="9">SWIM-type domain-containing protein</fullName>
    </recommendedName>
</protein>
<evidence type="ECO:0000256" key="4">
    <source>
        <dbReference type="ARBA" id="ARBA00022833"/>
    </source>
</evidence>
<proteinExistence type="predicted"/>
<dbReference type="GO" id="GO:0003677">
    <property type="term" value="F:DNA binding"/>
    <property type="evidence" value="ECO:0007669"/>
    <property type="project" value="UniProtKB-KW"/>
</dbReference>
<gene>
    <name evidence="10" type="ORF">Ahy_A03g012437</name>
</gene>
<keyword evidence="11" id="KW-1185">Reference proteome</keyword>
<feature type="domain" description="SWIM-type" evidence="9">
    <location>
        <begin position="434"/>
        <end position="475"/>
    </location>
</feature>
<feature type="region of interest" description="Disordered" evidence="8">
    <location>
        <begin position="600"/>
        <end position="684"/>
    </location>
</feature>
<keyword evidence="3 7" id="KW-0863">Zinc-finger</keyword>
<feature type="region of interest" description="Disordered" evidence="8">
    <location>
        <begin position="516"/>
        <end position="549"/>
    </location>
</feature>
<keyword evidence="5" id="KW-0238">DNA-binding</keyword>
<feature type="compositionally biased region" description="Pro residues" evidence="8">
    <location>
        <begin position="650"/>
        <end position="661"/>
    </location>
</feature>
<dbReference type="Proteomes" id="UP000289738">
    <property type="component" value="Chromosome A03"/>
</dbReference>
<dbReference type="PANTHER" id="PTHR31973:SF187">
    <property type="entry name" value="MUTATOR TRANSPOSASE MUDRA PROTEIN"/>
    <property type="match status" value="1"/>
</dbReference>
<dbReference type="Pfam" id="PF04434">
    <property type="entry name" value="SWIM"/>
    <property type="match status" value="1"/>
</dbReference>
<name>A0A445DTF8_ARAHY</name>
<keyword evidence="2" id="KW-0479">Metal-binding</keyword>
<evidence type="ECO:0000256" key="7">
    <source>
        <dbReference type="PROSITE-ProRule" id="PRU00325"/>
    </source>
</evidence>
<dbReference type="STRING" id="3818.A0A445DTF8"/>
<evidence type="ECO:0000259" key="9">
    <source>
        <dbReference type="PROSITE" id="PS50966"/>
    </source>
</evidence>
<keyword evidence="4" id="KW-0862">Zinc</keyword>
<dbReference type="EMBL" id="SDMP01000003">
    <property type="protein sequence ID" value="RYR66456.1"/>
    <property type="molecule type" value="Genomic_DNA"/>
</dbReference>
<organism evidence="10 11">
    <name type="scientific">Arachis hypogaea</name>
    <name type="common">Peanut</name>
    <dbReference type="NCBI Taxonomy" id="3818"/>
    <lineage>
        <taxon>Eukaryota</taxon>
        <taxon>Viridiplantae</taxon>
        <taxon>Streptophyta</taxon>
        <taxon>Embryophyta</taxon>
        <taxon>Tracheophyta</taxon>
        <taxon>Spermatophyta</taxon>
        <taxon>Magnoliopsida</taxon>
        <taxon>eudicotyledons</taxon>
        <taxon>Gunneridae</taxon>
        <taxon>Pentapetalae</taxon>
        <taxon>rosids</taxon>
        <taxon>fabids</taxon>
        <taxon>Fabales</taxon>
        <taxon>Fabaceae</taxon>
        <taxon>Papilionoideae</taxon>
        <taxon>50 kb inversion clade</taxon>
        <taxon>dalbergioids sensu lato</taxon>
        <taxon>Dalbergieae</taxon>
        <taxon>Pterocarpus clade</taxon>
        <taxon>Arachis</taxon>
    </lineage>
</organism>
<dbReference type="OrthoDB" id="1164070at2759"/>
<dbReference type="InterPro" id="IPR006564">
    <property type="entry name" value="Znf_PMZ"/>
</dbReference>
<dbReference type="PROSITE" id="PS50966">
    <property type="entry name" value="ZF_SWIM"/>
    <property type="match status" value="1"/>
</dbReference>
<evidence type="ECO:0000313" key="10">
    <source>
        <dbReference type="EMBL" id="RYR66456.1"/>
    </source>
</evidence>
<evidence type="ECO:0000256" key="6">
    <source>
        <dbReference type="ARBA" id="ARBA00023172"/>
    </source>
</evidence>
<dbReference type="AlphaFoldDB" id="A0A445DTF8"/>
<evidence type="ECO:0000256" key="2">
    <source>
        <dbReference type="ARBA" id="ARBA00022723"/>
    </source>
</evidence>
<dbReference type="GO" id="GO:0004803">
    <property type="term" value="F:transposase activity"/>
    <property type="evidence" value="ECO:0007669"/>
    <property type="project" value="InterPro"/>
</dbReference>
<comment type="caution">
    <text evidence="10">The sequence shown here is derived from an EMBL/GenBank/DDBJ whole genome shotgun (WGS) entry which is preliminary data.</text>
</comment>
<dbReference type="GO" id="GO:0006313">
    <property type="term" value="P:DNA transposition"/>
    <property type="evidence" value="ECO:0007669"/>
    <property type="project" value="InterPro"/>
</dbReference>
<dbReference type="PANTHER" id="PTHR31973">
    <property type="entry name" value="POLYPROTEIN, PUTATIVE-RELATED"/>
    <property type="match status" value="1"/>
</dbReference>
<dbReference type="InterPro" id="IPR004332">
    <property type="entry name" value="Transposase_MuDR"/>
</dbReference>
<feature type="compositionally biased region" description="Low complexity" evidence="8">
    <location>
        <begin position="600"/>
        <end position="609"/>
    </location>
</feature>
<evidence type="ECO:0000256" key="3">
    <source>
        <dbReference type="ARBA" id="ARBA00022771"/>
    </source>
</evidence>
<dbReference type="InterPro" id="IPR007527">
    <property type="entry name" value="Znf_SWIM"/>
</dbReference>
<dbReference type="Pfam" id="PF10551">
    <property type="entry name" value="MULE"/>
    <property type="match status" value="1"/>
</dbReference>
<evidence type="ECO:0000256" key="8">
    <source>
        <dbReference type="SAM" id="MobiDB-lite"/>
    </source>
</evidence>
<dbReference type="SMART" id="SM00575">
    <property type="entry name" value="ZnF_PMZ"/>
    <property type="match status" value="1"/>
</dbReference>
<dbReference type="InterPro" id="IPR001207">
    <property type="entry name" value="Transposase_mutator"/>
</dbReference>
<dbReference type="Pfam" id="PF03108">
    <property type="entry name" value="DBD_Tnp_Mut"/>
    <property type="match status" value="1"/>
</dbReference>
<dbReference type="PROSITE" id="PS01007">
    <property type="entry name" value="TRANSPOSASE_MUTATOR"/>
    <property type="match status" value="1"/>
</dbReference>
<reference evidence="10 11" key="1">
    <citation type="submission" date="2019-01" db="EMBL/GenBank/DDBJ databases">
        <title>Sequencing of cultivated peanut Arachis hypogaea provides insights into genome evolution and oil improvement.</title>
        <authorList>
            <person name="Chen X."/>
        </authorList>
    </citation>
    <scope>NUCLEOTIDE SEQUENCE [LARGE SCALE GENOMIC DNA]</scope>
    <source>
        <strain evidence="11">cv. Fuhuasheng</strain>
        <tissue evidence="10">Leaves</tissue>
    </source>
</reference>
<feature type="compositionally biased region" description="Basic residues" evidence="8">
    <location>
        <begin position="521"/>
        <end position="534"/>
    </location>
</feature>